<keyword evidence="4" id="KW-1185">Reference proteome</keyword>
<sequence length="784" mass="86238">MNIQQILDFTPELDGEEKNQPDNILDSLSCSSESSWPLKRQKFSTERHLDNANAAQKSSPNCAALYRSWSSDLEPRPPYAPGEWVKVLYGLYEGDVAQVYRTTRAASGEVGYLALIVPRLPPAGDMRSNHPIGKLPRPQSALFNPEKYGIHTSSEKRGRCAGYTFQGMWLTHGLLLKFFPVARLLSVTVVPPETPELFAQHPFSQRFPVPVVESWSFDSWDEVDVSAYPVSKASSCRGHLIVLEDGQFRVDVGAGEVHTVEQTSLKKVVVPGDMVIVLTGPEARREGVVIEKHGTILGVGDAMFPEVIRFFTHVNCVRRRSSFVYPTQAPWIGTEVTVVRGPFAQKAGIVRVAKVSRHRDCLALSIYIPALDNSVCVDDVDVLIKGTKQSLSDVYSLGPTPGLDRSLRKASVPWKGVRIGIIHGHWKGLTASVTDVNRSSKSSCASGIEITVELDLIRAGMGLEKIFYDHVRELHSGWPLNDYRPVTEPHFHLLPNPDYVGNVVHFSKTVICWKELALEAGPLRASTPIPDDERASTPIPGGERASTPLLDNSLNQAMDVWNPGYENWEPSSSPLNSPPPSSPPPPTPSAPIAASPPHFLSHPKLVGMKIYVDITSGTEATLGKNKGVYVELHESPITVVEARLPKTKTKSVTIPLDSISRFRKPPTLDSLMVVISGENQHIGKVVRRAGTLGVNENLLFVCAVFDGQGEGSKMTGEILELTTDQVATVQEPSNVRFWATNLMQLIQAHARVALKRRKPGDNSYESWSDLIKQQNENIAKAQTS</sequence>
<accession>A0ABR3FZH9</accession>
<reference evidence="3 4" key="1">
    <citation type="submission" date="2024-02" db="EMBL/GenBank/DDBJ databases">
        <title>A draft genome for the cacao thread blight pathogen Marasmius crinis-equi.</title>
        <authorList>
            <person name="Cohen S.P."/>
            <person name="Baruah I.K."/>
            <person name="Amoako-Attah I."/>
            <person name="Bukari Y."/>
            <person name="Meinhardt L.W."/>
            <person name="Bailey B.A."/>
        </authorList>
    </citation>
    <scope>NUCLEOTIDE SEQUENCE [LARGE SCALE GENOMIC DNA]</scope>
    <source>
        <strain evidence="3 4">GH-76</strain>
    </source>
</reference>
<feature type="domain" description="KOW" evidence="2">
    <location>
        <begin position="268"/>
        <end position="295"/>
    </location>
</feature>
<gene>
    <name evidence="3" type="ORF">V5O48_001069</name>
</gene>
<dbReference type="Proteomes" id="UP001465976">
    <property type="component" value="Unassembled WGS sequence"/>
</dbReference>
<evidence type="ECO:0000259" key="2">
    <source>
        <dbReference type="SMART" id="SM00739"/>
    </source>
</evidence>
<feature type="region of interest" description="Disordered" evidence="1">
    <location>
        <begin position="524"/>
        <end position="596"/>
    </location>
</feature>
<dbReference type="InterPro" id="IPR005824">
    <property type="entry name" value="KOW"/>
</dbReference>
<organism evidence="3 4">
    <name type="scientific">Marasmius crinis-equi</name>
    <dbReference type="NCBI Taxonomy" id="585013"/>
    <lineage>
        <taxon>Eukaryota</taxon>
        <taxon>Fungi</taxon>
        <taxon>Dikarya</taxon>
        <taxon>Basidiomycota</taxon>
        <taxon>Agaricomycotina</taxon>
        <taxon>Agaricomycetes</taxon>
        <taxon>Agaricomycetidae</taxon>
        <taxon>Agaricales</taxon>
        <taxon>Marasmiineae</taxon>
        <taxon>Marasmiaceae</taxon>
        <taxon>Marasmius</taxon>
    </lineage>
</organism>
<feature type="compositionally biased region" description="Pro residues" evidence="1">
    <location>
        <begin position="576"/>
        <end position="589"/>
    </location>
</feature>
<feature type="domain" description="KOW" evidence="2">
    <location>
        <begin position="78"/>
        <end position="105"/>
    </location>
</feature>
<feature type="domain" description="KOW" evidence="2">
    <location>
        <begin position="329"/>
        <end position="358"/>
    </location>
</feature>
<protein>
    <recommendedName>
        <fullName evidence="2">KOW domain-containing protein</fullName>
    </recommendedName>
</protein>
<evidence type="ECO:0000313" key="4">
    <source>
        <dbReference type="Proteomes" id="UP001465976"/>
    </source>
</evidence>
<evidence type="ECO:0000313" key="3">
    <source>
        <dbReference type="EMBL" id="KAL0580977.1"/>
    </source>
</evidence>
<proteinExistence type="predicted"/>
<evidence type="ECO:0000256" key="1">
    <source>
        <dbReference type="SAM" id="MobiDB-lite"/>
    </source>
</evidence>
<comment type="caution">
    <text evidence="3">The sequence shown here is derived from an EMBL/GenBank/DDBJ whole genome shotgun (WGS) entry which is preliminary data.</text>
</comment>
<dbReference type="EMBL" id="JBAHYK010000019">
    <property type="protein sequence ID" value="KAL0580977.1"/>
    <property type="molecule type" value="Genomic_DNA"/>
</dbReference>
<name>A0ABR3FZH9_9AGAR</name>
<dbReference type="SMART" id="SM00739">
    <property type="entry name" value="KOW"/>
    <property type="match status" value="3"/>
</dbReference>